<feature type="domain" description="Replication initiator A N-terminal" evidence="1">
    <location>
        <begin position="19"/>
        <end position="92"/>
    </location>
</feature>
<keyword evidence="4" id="KW-1185">Reference proteome</keyword>
<dbReference type="RefSeq" id="WP_109215977.1">
    <property type="nucleotide sequence ID" value="NZ_JBGLFH010000013.1"/>
</dbReference>
<accession>A0A2V1JNC6</accession>
<dbReference type="Pfam" id="PF06970">
    <property type="entry name" value="RepA_N"/>
    <property type="match status" value="1"/>
</dbReference>
<dbReference type="AlphaFoldDB" id="A0A2V1JNC6"/>
<comment type="caution">
    <text evidence="3">The sequence shown here is derived from an EMBL/GenBank/DDBJ whole genome shotgun (WGS) entry which is preliminary data.</text>
</comment>
<dbReference type="Gene3D" id="1.10.10.10">
    <property type="entry name" value="Winged helix-like DNA-binding domain superfamily/Winged helix DNA-binding domain"/>
    <property type="match status" value="1"/>
</dbReference>
<dbReference type="Proteomes" id="UP000245288">
    <property type="component" value="Unassembled WGS sequence"/>
</dbReference>
<dbReference type="OrthoDB" id="9803733at2"/>
<name>A0A2V1JNC6_EUBRA</name>
<proteinExistence type="predicted"/>
<evidence type="ECO:0000313" key="3">
    <source>
        <dbReference type="EMBL" id="PWE86297.1"/>
    </source>
</evidence>
<dbReference type="InterPro" id="IPR010724">
    <property type="entry name" value="RepA_N"/>
</dbReference>
<dbReference type="EMBL" id="JRFU01000120">
    <property type="protein sequence ID" value="PWE86297.1"/>
    <property type="molecule type" value="Genomic_DNA"/>
</dbReference>
<gene>
    <name evidence="3" type="ORF">LG34_10770</name>
</gene>
<protein>
    <submittedName>
        <fullName evidence="3">Replication initiator protein A (RepA) N-terminus</fullName>
    </submittedName>
</protein>
<evidence type="ECO:0000313" key="4">
    <source>
        <dbReference type="Proteomes" id="UP000245288"/>
    </source>
</evidence>
<reference evidence="3 4" key="1">
    <citation type="submission" date="2014-09" db="EMBL/GenBank/DDBJ databases">
        <title>Butyrate-producing bacteria isolated from human gut.</title>
        <authorList>
            <person name="Zhang Q."/>
            <person name="Zhao L."/>
        </authorList>
    </citation>
    <scope>NUCLEOTIDE SEQUENCE [LARGE SCALE GENOMIC DNA]</scope>
    <source>
        <strain evidence="3 4">21</strain>
    </source>
</reference>
<organism evidence="3 4">
    <name type="scientific">Eubacterium ramulus</name>
    <dbReference type="NCBI Taxonomy" id="39490"/>
    <lineage>
        <taxon>Bacteria</taxon>
        <taxon>Bacillati</taxon>
        <taxon>Bacillota</taxon>
        <taxon>Clostridia</taxon>
        <taxon>Eubacteriales</taxon>
        <taxon>Eubacteriaceae</taxon>
        <taxon>Eubacterium</taxon>
    </lineage>
</organism>
<dbReference type="InterPro" id="IPR046059">
    <property type="entry name" value="DUF6017"/>
</dbReference>
<dbReference type="Pfam" id="PF19481">
    <property type="entry name" value="DUF6017"/>
    <property type="match status" value="1"/>
</dbReference>
<sequence length="332" mass="38278">MGTNAVLDYFYGKEADQFSFFTVPKILFTDDKYKGLPCEAKMLYGMMLDRMSLSIENQWFDEQKRAFIKISTEYITENLGCGRNKALSFMKLLEEYGLIERVKHGQGKASTIYVKKFIRQEIHEQIEEDDAEKSQNQTSEKKIAVSEVSNLNIKKFKNQTSRSLESKHQEVYFQDPNNTNINNTEINHTESNHIVSGTGEHDTMGYECDEDVQIQAYSTLIKNNVAYRDLVLVHPEDKQLIDGIMDLILETVLCDSEKILVASNWYSAELVKSKLLKLNYSHMEYVLHCFKQNTTKVKNIKKYMLAVLFNAPTTIDSYYMAEVNNGFADSVC</sequence>
<evidence type="ECO:0000259" key="1">
    <source>
        <dbReference type="Pfam" id="PF06970"/>
    </source>
</evidence>
<feature type="domain" description="DUF6017" evidence="2">
    <location>
        <begin position="205"/>
        <end position="326"/>
    </location>
</feature>
<dbReference type="InterPro" id="IPR036388">
    <property type="entry name" value="WH-like_DNA-bd_sf"/>
</dbReference>
<evidence type="ECO:0000259" key="2">
    <source>
        <dbReference type="Pfam" id="PF19481"/>
    </source>
</evidence>